<dbReference type="Pfam" id="PF06605">
    <property type="entry name" value="Prophage_tail"/>
    <property type="match status" value="1"/>
</dbReference>
<gene>
    <name evidence="3" type="ORF">P7D36_10820</name>
</gene>
<evidence type="ECO:0000313" key="3">
    <source>
        <dbReference type="EMBL" id="MDT2637986.1"/>
    </source>
</evidence>
<dbReference type="RefSeq" id="WP_311928619.1">
    <property type="nucleotide sequence ID" value="NZ_JARPYT010000016.1"/>
</dbReference>
<organism evidence="3 4">
    <name type="scientific">Enterococcus dongliensis</name>
    <dbReference type="NCBI Taxonomy" id="2559925"/>
    <lineage>
        <taxon>Bacteria</taxon>
        <taxon>Bacillati</taxon>
        <taxon>Bacillota</taxon>
        <taxon>Bacilli</taxon>
        <taxon>Lactobacillales</taxon>
        <taxon>Enterococcaceae</taxon>
        <taxon>Enterococcus</taxon>
    </lineage>
</organism>
<evidence type="ECO:0000313" key="4">
    <source>
        <dbReference type="Proteomes" id="UP001245561"/>
    </source>
</evidence>
<dbReference type="InterPro" id="IPR010572">
    <property type="entry name" value="Tail_dom"/>
</dbReference>
<evidence type="ECO:0000259" key="2">
    <source>
        <dbReference type="Pfam" id="PF18994"/>
    </source>
</evidence>
<evidence type="ECO:0000259" key="1">
    <source>
        <dbReference type="Pfam" id="PF06605"/>
    </source>
</evidence>
<dbReference type="Pfam" id="PF18994">
    <property type="entry name" value="Prophage_tailD1"/>
    <property type="match status" value="1"/>
</dbReference>
<dbReference type="Proteomes" id="UP001245561">
    <property type="component" value="Unassembled WGS sequence"/>
</dbReference>
<dbReference type="InterPro" id="IPR044051">
    <property type="entry name" value="Prophage_tail_N"/>
</dbReference>
<dbReference type="AlphaFoldDB" id="A0AAW8TJE5"/>
<sequence>MIDIIIQNYEKTKREILVEYDKDSFFENWQENETWEVSFNVTKTDLNSTAFDLVDYETSVIFNGQEFVIKQMTTSAEGKAVSKSVTATHIFYTVQDGFQYNTISGTRAINELLTHVFNGATGDMGFQWEVVNPLGKIGRVEQENFGNANYLKLIEEIMSDYDVVMVPDNKRMTFYSRSDFGNQIQEQIRYKYNTDSVKFDIDTYSLKTQIKGFGKKKDDGSYYFSPITYTSPESEKWGIRIQDPVEDERYTVAGNMTERLKKDLQDYPSISGSVTLKWHITPQKGDYVPFIYEPLNIRTYIQVVGLKTYPALPNKPPEITLSNTKKTMTSILASLAKKGVI</sequence>
<accession>A0AAW8TJE5</accession>
<dbReference type="EMBL" id="JARPYT010000016">
    <property type="protein sequence ID" value="MDT2637986.1"/>
    <property type="molecule type" value="Genomic_DNA"/>
</dbReference>
<dbReference type="Gene3D" id="3.55.50.40">
    <property type="match status" value="1"/>
</dbReference>
<reference evidence="3" key="1">
    <citation type="submission" date="2023-03" db="EMBL/GenBank/DDBJ databases">
        <authorList>
            <person name="Shen W."/>
            <person name="Cai J."/>
        </authorList>
    </citation>
    <scope>NUCLEOTIDE SEQUENCE</scope>
    <source>
        <strain evidence="3">P55-2</strain>
    </source>
</reference>
<feature type="domain" description="Tail spike" evidence="1">
    <location>
        <begin position="91"/>
        <end position="334"/>
    </location>
</feature>
<dbReference type="Gene3D" id="6.20.110.10">
    <property type="match status" value="1"/>
</dbReference>
<protein>
    <submittedName>
        <fullName evidence="3">Phage tail protein</fullName>
    </submittedName>
</protein>
<name>A0AAW8TJE5_9ENTE</name>
<comment type="caution">
    <text evidence="3">The sequence shown here is derived from an EMBL/GenBank/DDBJ whole genome shotgun (WGS) entry which is preliminary data.</text>
</comment>
<proteinExistence type="predicted"/>
<feature type="domain" description="Prophage endopeptidase tail N-terminal" evidence="2">
    <location>
        <begin position="4"/>
        <end position="89"/>
    </location>
</feature>